<dbReference type="Pfam" id="PF00005">
    <property type="entry name" value="ABC_tran"/>
    <property type="match status" value="1"/>
</dbReference>
<keyword evidence="3" id="KW-0547">Nucleotide-binding</keyword>
<evidence type="ECO:0000256" key="4">
    <source>
        <dbReference type="ARBA" id="ARBA00022840"/>
    </source>
</evidence>
<feature type="domain" description="ABC transporter" evidence="7">
    <location>
        <begin position="11"/>
        <end position="270"/>
    </location>
</feature>
<organism evidence="8 9">
    <name type="scientific">Corynebacterium hadale</name>
    <dbReference type="NCBI Taxonomy" id="2026255"/>
    <lineage>
        <taxon>Bacteria</taxon>
        <taxon>Bacillati</taxon>
        <taxon>Actinomycetota</taxon>
        <taxon>Actinomycetes</taxon>
        <taxon>Mycobacteriales</taxon>
        <taxon>Corynebacteriaceae</taxon>
        <taxon>Corynebacterium</taxon>
    </lineage>
</organism>
<dbReference type="GO" id="GO:0005524">
    <property type="term" value="F:ATP binding"/>
    <property type="evidence" value="ECO:0007669"/>
    <property type="project" value="UniProtKB-KW"/>
</dbReference>
<dbReference type="RefSeq" id="WP_095279057.1">
    <property type="nucleotide sequence ID" value="NZ_CP047655.1"/>
</dbReference>
<dbReference type="SMART" id="SM00382">
    <property type="entry name" value="AAA"/>
    <property type="match status" value="1"/>
</dbReference>
<evidence type="ECO:0000313" key="9">
    <source>
        <dbReference type="Proteomes" id="UP000215771"/>
    </source>
</evidence>
<dbReference type="GO" id="GO:0005886">
    <property type="term" value="C:plasma membrane"/>
    <property type="evidence" value="ECO:0007669"/>
    <property type="project" value="UniProtKB-SubCell"/>
</dbReference>
<dbReference type="InterPro" id="IPR027417">
    <property type="entry name" value="P-loop_NTPase"/>
</dbReference>
<dbReference type="SUPFAM" id="SSF52540">
    <property type="entry name" value="P-loop containing nucleoside triphosphate hydrolases"/>
    <property type="match status" value="1"/>
</dbReference>
<dbReference type="PANTHER" id="PTHR42711:SF19">
    <property type="entry name" value="DOXORUBICIN RESISTANCE ATP-BINDING PROTEIN DRRA"/>
    <property type="match status" value="1"/>
</dbReference>
<dbReference type="InterPro" id="IPR025302">
    <property type="entry name" value="DrrA1/2-like_C"/>
</dbReference>
<dbReference type="GO" id="GO:0016887">
    <property type="term" value="F:ATP hydrolysis activity"/>
    <property type="evidence" value="ECO:0007669"/>
    <property type="project" value="InterPro"/>
</dbReference>
<dbReference type="PANTHER" id="PTHR42711">
    <property type="entry name" value="ABC TRANSPORTER ATP-BINDING PROTEIN"/>
    <property type="match status" value="1"/>
</dbReference>
<protein>
    <submittedName>
        <fullName evidence="8">ABC transporter</fullName>
    </submittedName>
</protein>
<evidence type="ECO:0000256" key="6">
    <source>
        <dbReference type="SAM" id="MobiDB-lite"/>
    </source>
</evidence>
<keyword evidence="2" id="KW-0813">Transport</keyword>
<keyword evidence="5" id="KW-0046">Antibiotic resistance</keyword>
<comment type="caution">
    <text evidence="8">The sequence shown here is derived from an EMBL/GenBank/DDBJ whole genome shotgun (WGS) entry which is preliminary data.</text>
</comment>
<evidence type="ECO:0000259" key="7">
    <source>
        <dbReference type="PROSITE" id="PS50893"/>
    </source>
</evidence>
<evidence type="ECO:0000256" key="3">
    <source>
        <dbReference type="ARBA" id="ARBA00022741"/>
    </source>
</evidence>
<dbReference type="PROSITE" id="PS00211">
    <property type="entry name" value="ABC_TRANSPORTER_1"/>
    <property type="match status" value="1"/>
</dbReference>
<dbReference type="InterPro" id="IPR003439">
    <property type="entry name" value="ABC_transporter-like_ATP-bd"/>
</dbReference>
<dbReference type="InterPro" id="IPR017871">
    <property type="entry name" value="ABC_transporter-like_CS"/>
</dbReference>
<name>A0A269P9W6_9CORY</name>
<dbReference type="EMBL" id="NQMQ01000043">
    <property type="protein sequence ID" value="PAJ67725.1"/>
    <property type="molecule type" value="Genomic_DNA"/>
</dbReference>
<dbReference type="AlphaFoldDB" id="A0A269P9W6"/>
<evidence type="ECO:0000256" key="2">
    <source>
        <dbReference type="ARBA" id="ARBA00022448"/>
    </source>
</evidence>
<dbReference type="Proteomes" id="UP000215771">
    <property type="component" value="Unassembled WGS sequence"/>
</dbReference>
<dbReference type="InterPro" id="IPR003593">
    <property type="entry name" value="AAA+_ATPase"/>
</dbReference>
<dbReference type="InterPro" id="IPR050763">
    <property type="entry name" value="ABC_transporter_ATP-binding"/>
</dbReference>
<evidence type="ECO:0000256" key="5">
    <source>
        <dbReference type="ARBA" id="ARBA00023251"/>
    </source>
</evidence>
<gene>
    <name evidence="8" type="ORF">CIG21_12165</name>
</gene>
<reference evidence="8 9" key="1">
    <citation type="submission" date="2017-08" db="EMBL/GenBank/DDBJ databases">
        <authorList>
            <person name="de Groot N.N."/>
        </authorList>
    </citation>
    <scope>NUCLEOTIDE SEQUENCE [LARGE SCALE GENOMIC DNA]</scope>
    <source>
        <strain evidence="8 9">NBT06-6</strain>
    </source>
</reference>
<evidence type="ECO:0000313" key="8">
    <source>
        <dbReference type="EMBL" id="PAJ67725.1"/>
    </source>
</evidence>
<dbReference type="Gene3D" id="3.40.50.300">
    <property type="entry name" value="P-loop containing nucleotide triphosphate hydrolases"/>
    <property type="match status" value="1"/>
</dbReference>
<evidence type="ECO:0000256" key="1">
    <source>
        <dbReference type="ARBA" id="ARBA00004202"/>
    </source>
</evidence>
<dbReference type="Pfam" id="PF13732">
    <property type="entry name" value="DrrA1-3_C"/>
    <property type="match status" value="1"/>
</dbReference>
<feature type="region of interest" description="Disordered" evidence="6">
    <location>
        <begin position="23"/>
        <end position="46"/>
    </location>
</feature>
<dbReference type="GO" id="GO:0046677">
    <property type="term" value="P:response to antibiotic"/>
    <property type="evidence" value="ECO:0007669"/>
    <property type="project" value="UniProtKB-KW"/>
</dbReference>
<accession>A0A269P9W6</accession>
<proteinExistence type="predicted"/>
<comment type="subcellular location">
    <subcellularLocation>
        <location evidence="1">Cell membrane</location>
        <topology evidence="1">Peripheral membrane protein</topology>
    </subcellularLocation>
</comment>
<keyword evidence="4" id="KW-0067">ATP-binding</keyword>
<sequence length="347" mass="36503">MTDQAERGAAIVVRDLTKSYPIAGTAGTAPEGGAGAPPDGGRKGKRGARMRKHVLDGVSFTVPAGSIVSFLGHNGAGKTTLIRILSTLITADSGEVSIFSRDVKKDPAGVRADIATTGQFAAIDENLTGRENLEFFGRLRGLDRADAAARATELLAQFSLADSASTLASAYSGGMRRRLDIAASLCVVPRLLFLDEPTTGLDPVSREELWGFIQQLRDDGMTLVLTTQYLEEAEALADYVHLLKDRRIVASGTPEELRRDFGSHVLRVSFATTAEAEAFARCLGGTCLDGARVAGKSVSLDVDPGPQVLEAVAQAMEASDALPDSLSVSPPTLNEVFISMNAGGAAR</sequence>
<dbReference type="PROSITE" id="PS50893">
    <property type="entry name" value="ABC_TRANSPORTER_2"/>
    <property type="match status" value="1"/>
</dbReference>